<comment type="caution">
    <text evidence="1">The sequence shown here is derived from an EMBL/GenBank/DDBJ whole genome shotgun (WGS) entry which is preliminary data.</text>
</comment>
<gene>
    <name evidence="1" type="ORF">QYM36_011954</name>
</gene>
<proteinExistence type="predicted"/>
<evidence type="ECO:0000313" key="2">
    <source>
        <dbReference type="Proteomes" id="UP001187531"/>
    </source>
</evidence>
<accession>A0AA88HMW7</accession>
<reference evidence="1" key="1">
    <citation type="submission" date="2023-07" db="EMBL/GenBank/DDBJ databases">
        <title>Chromosome-level genome assembly of Artemia franciscana.</title>
        <authorList>
            <person name="Jo E."/>
        </authorList>
    </citation>
    <scope>NUCLEOTIDE SEQUENCE</scope>
    <source>
        <tissue evidence="1">Whole body</tissue>
    </source>
</reference>
<protein>
    <submittedName>
        <fullName evidence="1">Uncharacterized protein</fullName>
    </submittedName>
</protein>
<name>A0AA88HMW7_ARTSF</name>
<keyword evidence="2" id="KW-1185">Reference proteome</keyword>
<dbReference type="AlphaFoldDB" id="A0AA88HMW7"/>
<organism evidence="1 2">
    <name type="scientific">Artemia franciscana</name>
    <name type="common">Brine shrimp</name>
    <name type="synonym">Artemia sanfranciscana</name>
    <dbReference type="NCBI Taxonomy" id="6661"/>
    <lineage>
        <taxon>Eukaryota</taxon>
        <taxon>Metazoa</taxon>
        <taxon>Ecdysozoa</taxon>
        <taxon>Arthropoda</taxon>
        <taxon>Crustacea</taxon>
        <taxon>Branchiopoda</taxon>
        <taxon>Anostraca</taxon>
        <taxon>Artemiidae</taxon>
        <taxon>Artemia</taxon>
    </lineage>
</organism>
<evidence type="ECO:0000313" key="1">
    <source>
        <dbReference type="EMBL" id="KAK2710601.1"/>
    </source>
</evidence>
<dbReference type="EMBL" id="JAVRJZ010000016">
    <property type="protein sequence ID" value="KAK2710601.1"/>
    <property type="molecule type" value="Genomic_DNA"/>
</dbReference>
<dbReference type="Proteomes" id="UP001187531">
    <property type="component" value="Unassembled WGS sequence"/>
</dbReference>
<sequence>MGEEMMAINEQRNELDFHTLTEFSLAEQPSRSEISVDVQLSRAFSYFFPEFSLDEQPSRSEISVDVQLSRAFSYFFPEFSLDEQPSRSEIGDENGEVLLSRAFRY</sequence>